<dbReference type="PANTHER" id="PTHR43302:SF5">
    <property type="entry name" value="TRANSPORTER ARSB-RELATED"/>
    <property type="match status" value="1"/>
</dbReference>
<evidence type="ECO:0000259" key="9">
    <source>
        <dbReference type="Pfam" id="PF03600"/>
    </source>
</evidence>
<organism evidence="10 11">
    <name type="scientific">Labrys okinawensis</name>
    <dbReference type="NCBI Taxonomy" id="346911"/>
    <lineage>
        <taxon>Bacteria</taxon>
        <taxon>Pseudomonadati</taxon>
        <taxon>Pseudomonadota</taxon>
        <taxon>Alphaproteobacteria</taxon>
        <taxon>Hyphomicrobiales</taxon>
        <taxon>Xanthobacteraceae</taxon>
        <taxon>Labrys</taxon>
    </lineage>
</organism>
<sequence>MVFQVSAPILSLSVATLTALTLLIRPFRWPEAVWAVLAAVLLTGAGAIPLLDAWAGIAKGLDVYLFLIGMMLIAELARQEGLFDWLALIATNHAKGSPFKLFTLTYLVGVLVTIFMSNDATAVVLTPAVYAACRAAKVKDPLPYLLICAFTANAASFVLPISNPANLVIFSGGHMPALADWLSTFALPSALAIAITFAALLWNQRSALTAETLATRVPGTSLSLTGKVAGLGLTVTAIGLITASALHLDLGWPTFAGGILTLSIVSIIKRQFPTQALEDISWSVIPLVAGLFVVVEALGTSGLLEMLADSVSHLTGMYPQLGAPAAGVLTAIVANLVNNLPAGLVAGNVVQSIHASPALSGSILIGIDLGPNLSITGSLATILWLNALRREGIHVGFWQFLKIGTVVTFPALLAAIGILAIQSS</sequence>
<evidence type="ECO:0000256" key="4">
    <source>
        <dbReference type="ARBA" id="ARBA00022475"/>
    </source>
</evidence>
<keyword evidence="4" id="KW-1003">Cell membrane</keyword>
<name>A0A2S9QHV8_9HYPH</name>
<dbReference type="CDD" id="cd01118">
    <property type="entry name" value="ArsB_permease"/>
    <property type="match status" value="1"/>
</dbReference>
<dbReference type="OrthoDB" id="9774335at2"/>
<dbReference type="GO" id="GO:0015105">
    <property type="term" value="F:arsenite transmembrane transporter activity"/>
    <property type="evidence" value="ECO:0007669"/>
    <property type="project" value="InterPro"/>
</dbReference>
<feature type="transmembrane region" description="Helical" evidence="8">
    <location>
        <begin position="397"/>
        <end position="421"/>
    </location>
</feature>
<dbReference type="PANTHER" id="PTHR43302">
    <property type="entry name" value="TRANSPORTER ARSB-RELATED"/>
    <property type="match status" value="1"/>
</dbReference>
<dbReference type="PRINTS" id="PR00758">
    <property type="entry name" value="ARSENICPUMP"/>
</dbReference>
<dbReference type="InterPro" id="IPR004680">
    <property type="entry name" value="Cit_transptr-like_dom"/>
</dbReference>
<evidence type="ECO:0000256" key="1">
    <source>
        <dbReference type="ARBA" id="ARBA00004651"/>
    </source>
</evidence>
<feature type="transmembrane region" description="Helical" evidence="8">
    <location>
        <begin position="106"/>
        <end position="130"/>
    </location>
</feature>
<keyword evidence="3" id="KW-0813">Transport</keyword>
<protein>
    <submittedName>
        <fullName evidence="10">Arsenic transporter</fullName>
    </submittedName>
</protein>
<keyword evidence="5 8" id="KW-0812">Transmembrane</keyword>
<evidence type="ECO:0000313" key="11">
    <source>
        <dbReference type="Proteomes" id="UP000237682"/>
    </source>
</evidence>
<feature type="transmembrane region" description="Helical" evidence="8">
    <location>
        <begin position="250"/>
        <end position="268"/>
    </location>
</feature>
<dbReference type="Pfam" id="PF03600">
    <property type="entry name" value="CitMHS"/>
    <property type="match status" value="1"/>
</dbReference>
<keyword evidence="11" id="KW-1185">Reference proteome</keyword>
<evidence type="ECO:0000256" key="3">
    <source>
        <dbReference type="ARBA" id="ARBA00022448"/>
    </source>
</evidence>
<comment type="caution">
    <text evidence="10">The sequence shown here is derived from an EMBL/GenBank/DDBJ whole genome shotgun (WGS) entry which is preliminary data.</text>
</comment>
<dbReference type="AlphaFoldDB" id="A0A2S9QHV8"/>
<evidence type="ECO:0000313" key="10">
    <source>
        <dbReference type="EMBL" id="PRH88939.1"/>
    </source>
</evidence>
<gene>
    <name evidence="10" type="ORF">C5L14_06925</name>
</gene>
<accession>A0A2S9QHV8</accession>
<feature type="transmembrane region" description="Helical" evidence="8">
    <location>
        <begin position="142"/>
        <end position="161"/>
    </location>
</feature>
<proteinExistence type="inferred from homology"/>
<dbReference type="RefSeq" id="WP_105861281.1">
    <property type="nucleotide sequence ID" value="NZ_PUEJ01000002.1"/>
</dbReference>
<dbReference type="EMBL" id="PUEJ01000002">
    <property type="protein sequence ID" value="PRH88939.1"/>
    <property type="molecule type" value="Genomic_DNA"/>
</dbReference>
<dbReference type="GO" id="GO:0005886">
    <property type="term" value="C:plasma membrane"/>
    <property type="evidence" value="ECO:0007669"/>
    <property type="project" value="UniProtKB-SubCell"/>
</dbReference>
<feature type="transmembrane region" description="Helical" evidence="8">
    <location>
        <begin position="280"/>
        <end position="304"/>
    </location>
</feature>
<evidence type="ECO:0000256" key="6">
    <source>
        <dbReference type="ARBA" id="ARBA00022989"/>
    </source>
</evidence>
<comment type="subcellular location">
    <subcellularLocation>
        <location evidence="1">Cell membrane</location>
        <topology evidence="1">Multi-pass membrane protein</topology>
    </subcellularLocation>
</comment>
<evidence type="ECO:0000256" key="7">
    <source>
        <dbReference type="ARBA" id="ARBA00023136"/>
    </source>
</evidence>
<dbReference type="Proteomes" id="UP000237682">
    <property type="component" value="Unassembled WGS sequence"/>
</dbReference>
<evidence type="ECO:0000256" key="5">
    <source>
        <dbReference type="ARBA" id="ARBA00022692"/>
    </source>
</evidence>
<keyword evidence="7 8" id="KW-0472">Membrane</keyword>
<keyword evidence="6 8" id="KW-1133">Transmembrane helix</keyword>
<feature type="domain" description="Citrate transporter-like" evidence="9">
    <location>
        <begin position="29"/>
        <end position="356"/>
    </location>
</feature>
<feature type="transmembrane region" description="Helical" evidence="8">
    <location>
        <begin position="181"/>
        <end position="203"/>
    </location>
</feature>
<feature type="transmembrane region" description="Helical" evidence="8">
    <location>
        <begin position="7"/>
        <end position="27"/>
    </location>
</feature>
<comment type="similarity">
    <text evidence="2">Belongs to the CitM (TC 2.A.11) transporter family.</text>
</comment>
<evidence type="ECO:0000256" key="8">
    <source>
        <dbReference type="SAM" id="Phobius"/>
    </source>
</evidence>
<feature type="transmembrane region" description="Helical" evidence="8">
    <location>
        <begin position="33"/>
        <end position="54"/>
    </location>
</feature>
<reference evidence="10 11" key="1">
    <citation type="submission" date="2018-02" db="EMBL/GenBank/DDBJ databases">
        <title>Whole genome sequencing of endophytic bacterium.</title>
        <authorList>
            <person name="Eedara R."/>
            <person name="Podile A.R."/>
        </authorList>
    </citation>
    <scope>NUCLEOTIDE SEQUENCE [LARGE SCALE GENOMIC DNA]</scope>
    <source>
        <strain evidence="10 11">RP1T</strain>
    </source>
</reference>
<feature type="transmembrane region" description="Helical" evidence="8">
    <location>
        <begin position="362"/>
        <end position="385"/>
    </location>
</feature>
<dbReference type="InterPro" id="IPR000802">
    <property type="entry name" value="Arsenical_pump_ArsB"/>
</dbReference>
<feature type="transmembrane region" description="Helical" evidence="8">
    <location>
        <begin position="224"/>
        <end position="244"/>
    </location>
</feature>
<evidence type="ECO:0000256" key="2">
    <source>
        <dbReference type="ARBA" id="ARBA00009843"/>
    </source>
</evidence>